<evidence type="ECO:0000313" key="5">
    <source>
        <dbReference type="EMBL" id="AHX04242.1"/>
    </source>
</evidence>
<dbReference type="InterPro" id="IPR008146">
    <property type="entry name" value="Gln_synth_cat_dom"/>
</dbReference>
<dbReference type="RefSeq" id="WP_044195429.1">
    <property type="nucleotide sequence ID" value="NZ_CP007474.1"/>
</dbReference>
<dbReference type="SUPFAM" id="SSF55931">
    <property type="entry name" value="Glutamine synthetase/guanido kinase"/>
    <property type="match status" value="1"/>
</dbReference>
<organism evidence="5 6">
    <name type="scientific">Ehrlichia japonica</name>
    <dbReference type="NCBI Taxonomy" id="391036"/>
    <lineage>
        <taxon>Bacteria</taxon>
        <taxon>Pseudomonadati</taxon>
        <taxon>Pseudomonadota</taxon>
        <taxon>Alphaproteobacteria</taxon>
        <taxon>Rickettsiales</taxon>
        <taxon>Anaplasmataceae</taxon>
        <taxon>Ehrlichia</taxon>
    </lineage>
</organism>
<dbReference type="Gene3D" id="3.30.590.10">
    <property type="entry name" value="Glutamine synthetase/guanido kinase, catalytic domain"/>
    <property type="match status" value="1"/>
</dbReference>
<reference evidence="5 6" key="1">
    <citation type="submission" date="2014-03" db="EMBL/GenBank/DDBJ databases">
        <title>Sequencing and Comparison of Genomes and Transcriptome Profiles of Human Ehrlichiosis Agents.</title>
        <authorList>
            <person name="Lin M."/>
            <person name="Daugherty S.C."/>
            <person name="Nagaraj S."/>
            <person name="Cheng Z."/>
            <person name="Xiong Q."/>
            <person name="Lin F.-Y."/>
            <person name="Sengamalay N."/>
            <person name="Ott S."/>
            <person name="Godinez A."/>
            <person name="Tallon L.J."/>
            <person name="Sadzewicz L."/>
            <person name="Fraser C.M."/>
            <person name="Dunning Hotopp J.C."/>
            <person name="Rikihisa Y."/>
        </authorList>
    </citation>
    <scope>NUCLEOTIDE SEQUENCE [LARGE SCALE GENOMIC DNA]</scope>
    <source>
        <strain evidence="5 6">HF</strain>
    </source>
</reference>
<evidence type="ECO:0000259" key="4">
    <source>
        <dbReference type="PROSITE" id="PS51987"/>
    </source>
</evidence>
<dbReference type="GO" id="GO:0004356">
    <property type="term" value="F:glutamine synthetase activity"/>
    <property type="evidence" value="ECO:0007669"/>
    <property type="project" value="InterPro"/>
</dbReference>
<accession>X5GAV8</accession>
<dbReference type="SMART" id="SM01230">
    <property type="entry name" value="Gln-synt_C"/>
    <property type="match status" value="1"/>
</dbReference>
<proteinExistence type="inferred from homology"/>
<dbReference type="PANTHER" id="PTHR43785:SF12">
    <property type="entry name" value="TYPE-1 GLUTAMINE SYNTHETASE 2"/>
    <property type="match status" value="1"/>
</dbReference>
<evidence type="ECO:0000256" key="1">
    <source>
        <dbReference type="ARBA" id="ARBA00022598"/>
    </source>
</evidence>
<dbReference type="KEGG" id="ehh:EHF_0854"/>
<dbReference type="InterPro" id="IPR014746">
    <property type="entry name" value="Gln_synth/guanido_kin_cat_dom"/>
</dbReference>
<dbReference type="STRING" id="391036.EHF_0854"/>
<gene>
    <name evidence="5" type="ORF">EHF_0854</name>
</gene>
<dbReference type="AlphaFoldDB" id="X5GAV8"/>
<dbReference type="OrthoDB" id="9807095at2"/>
<evidence type="ECO:0000313" key="6">
    <source>
        <dbReference type="Proteomes" id="UP000023762"/>
    </source>
</evidence>
<keyword evidence="1" id="KW-0436">Ligase</keyword>
<dbReference type="eggNOG" id="COG0174">
    <property type="taxonomic scope" value="Bacteria"/>
</dbReference>
<protein>
    <submittedName>
        <fullName evidence="5">Glutamine synthetase, catalytic domain protein</fullName>
    </submittedName>
</protein>
<dbReference type="PANTHER" id="PTHR43785">
    <property type="entry name" value="GAMMA-GLUTAMYLPUTRESCINE SYNTHETASE"/>
    <property type="match status" value="1"/>
</dbReference>
<name>X5GAV8_9RICK</name>
<evidence type="ECO:0000256" key="3">
    <source>
        <dbReference type="RuleBase" id="RU000384"/>
    </source>
</evidence>
<feature type="domain" description="GS catalytic" evidence="4">
    <location>
        <begin position="1"/>
        <end position="271"/>
    </location>
</feature>
<dbReference type="HOGENOM" id="CLU_1037204_0_0_5"/>
<dbReference type="PROSITE" id="PS51987">
    <property type="entry name" value="GS_CATALYTIC"/>
    <property type="match status" value="1"/>
</dbReference>
<keyword evidence="6" id="KW-1185">Reference proteome</keyword>
<comment type="similarity">
    <text evidence="2 3">Belongs to the glutamine synthetase family.</text>
</comment>
<dbReference type="EMBL" id="CP007474">
    <property type="protein sequence ID" value="AHX04242.1"/>
    <property type="molecule type" value="Genomic_DNA"/>
</dbReference>
<sequence length="271" mass="30621">MLNYTLDYLSTKFNITPLIGVELEFYFDNINSNNISSLVTNIKERISPFNCNITKEQDSLQYEIQTSTTTKISNFILELNLIKEILADSIKHFGGSINFSAKPYLDKPGSAFHIHINLLDSNNNNLFFNQNNKMSDYLSYSIGGLCSLMKKHMIFFAPNNNSYLRYIHADIDTPTTISWGGNNRSASIRIPSTSTDPTKCRIEHRVPGADCNYNQAITSVLQGIIYGIEKKIQPPPKIHGISSDIQYNLEKLPLSLNEAIKYHINRTSTPA</sequence>
<dbReference type="Proteomes" id="UP000023762">
    <property type="component" value="Chromosome"/>
</dbReference>
<dbReference type="Pfam" id="PF00120">
    <property type="entry name" value="Gln-synt_C"/>
    <property type="match status" value="1"/>
</dbReference>
<evidence type="ECO:0000256" key="2">
    <source>
        <dbReference type="PROSITE-ProRule" id="PRU01331"/>
    </source>
</evidence>